<organism evidence="1 2">
    <name type="scientific">Pistacia atlantica</name>
    <dbReference type="NCBI Taxonomy" id="434234"/>
    <lineage>
        <taxon>Eukaryota</taxon>
        <taxon>Viridiplantae</taxon>
        <taxon>Streptophyta</taxon>
        <taxon>Embryophyta</taxon>
        <taxon>Tracheophyta</taxon>
        <taxon>Spermatophyta</taxon>
        <taxon>Magnoliopsida</taxon>
        <taxon>eudicotyledons</taxon>
        <taxon>Gunneridae</taxon>
        <taxon>Pentapetalae</taxon>
        <taxon>rosids</taxon>
        <taxon>malvids</taxon>
        <taxon>Sapindales</taxon>
        <taxon>Anacardiaceae</taxon>
        <taxon>Pistacia</taxon>
    </lineage>
</organism>
<dbReference type="EMBL" id="CM047902">
    <property type="protein sequence ID" value="KAJ0094345.1"/>
    <property type="molecule type" value="Genomic_DNA"/>
</dbReference>
<name>A0ACC1B5Z9_9ROSI</name>
<proteinExistence type="predicted"/>
<accession>A0ACC1B5Z9</accession>
<dbReference type="Proteomes" id="UP001164250">
    <property type="component" value="Chromosome 6"/>
</dbReference>
<protein>
    <submittedName>
        <fullName evidence="1">Uncharacterized protein</fullName>
    </submittedName>
</protein>
<gene>
    <name evidence="1" type="ORF">Patl1_15643</name>
</gene>
<sequence>MDNYGYERATFRRSASRLTLAAHLFGILAIVLMLIWLLHYRGGIEYGSYNSDRVFNAHPFFMFCGFVFLAGEAMMAYKTIRSEHKVQKFFHGILHLTALCLGVAGICAVFKYHDMVNVEDMYSLHSWIGLTTFVLFCLQWLLGVSAFLFPSSAITRAKMLPWHICGGRALLYMAICAALTGLIEKFTFMKLAHQREARLINFTGLSILLFGIFVDLSVALARYV</sequence>
<reference evidence="2" key="1">
    <citation type="journal article" date="2023" name="G3 (Bethesda)">
        <title>Genome assembly and association tests identify interacting loci associated with vigor, precocity, and sex in interspecific pistachio rootstocks.</title>
        <authorList>
            <person name="Palmer W."/>
            <person name="Jacygrad E."/>
            <person name="Sagayaradj S."/>
            <person name="Cavanaugh K."/>
            <person name="Han R."/>
            <person name="Bertier L."/>
            <person name="Beede B."/>
            <person name="Kafkas S."/>
            <person name="Golino D."/>
            <person name="Preece J."/>
            <person name="Michelmore R."/>
        </authorList>
    </citation>
    <scope>NUCLEOTIDE SEQUENCE [LARGE SCALE GENOMIC DNA]</scope>
</reference>
<comment type="caution">
    <text evidence="1">The sequence shown here is derived from an EMBL/GenBank/DDBJ whole genome shotgun (WGS) entry which is preliminary data.</text>
</comment>
<evidence type="ECO:0000313" key="1">
    <source>
        <dbReference type="EMBL" id="KAJ0094345.1"/>
    </source>
</evidence>
<evidence type="ECO:0000313" key="2">
    <source>
        <dbReference type="Proteomes" id="UP001164250"/>
    </source>
</evidence>
<keyword evidence="2" id="KW-1185">Reference proteome</keyword>